<dbReference type="AlphaFoldDB" id="A0AAN9LLZ1"/>
<organism evidence="1 2">
    <name type="scientific">Canavalia gladiata</name>
    <name type="common">Sword bean</name>
    <name type="synonym">Dolichos gladiatus</name>
    <dbReference type="NCBI Taxonomy" id="3824"/>
    <lineage>
        <taxon>Eukaryota</taxon>
        <taxon>Viridiplantae</taxon>
        <taxon>Streptophyta</taxon>
        <taxon>Embryophyta</taxon>
        <taxon>Tracheophyta</taxon>
        <taxon>Spermatophyta</taxon>
        <taxon>Magnoliopsida</taxon>
        <taxon>eudicotyledons</taxon>
        <taxon>Gunneridae</taxon>
        <taxon>Pentapetalae</taxon>
        <taxon>rosids</taxon>
        <taxon>fabids</taxon>
        <taxon>Fabales</taxon>
        <taxon>Fabaceae</taxon>
        <taxon>Papilionoideae</taxon>
        <taxon>50 kb inversion clade</taxon>
        <taxon>NPAAA clade</taxon>
        <taxon>indigoferoid/millettioid clade</taxon>
        <taxon>Phaseoleae</taxon>
        <taxon>Canavalia</taxon>
    </lineage>
</organism>
<evidence type="ECO:0000313" key="1">
    <source>
        <dbReference type="EMBL" id="KAK7338401.1"/>
    </source>
</evidence>
<comment type="caution">
    <text evidence="1">The sequence shown here is derived from an EMBL/GenBank/DDBJ whole genome shotgun (WGS) entry which is preliminary data.</text>
</comment>
<reference evidence="1 2" key="1">
    <citation type="submission" date="2024-01" db="EMBL/GenBank/DDBJ databases">
        <title>The genomes of 5 underutilized Papilionoideae crops provide insights into root nodulation and disease resistanc.</title>
        <authorList>
            <person name="Jiang F."/>
        </authorList>
    </citation>
    <scope>NUCLEOTIDE SEQUENCE [LARGE SCALE GENOMIC DNA]</scope>
    <source>
        <strain evidence="1">LVBAO_FW01</strain>
        <tissue evidence="1">Leaves</tissue>
    </source>
</reference>
<keyword evidence="2" id="KW-1185">Reference proteome</keyword>
<proteinExistence type="predicted"/>
<evidence type="ECO:0000313" key="2">
    <source>
        <dbReference type="Proteomes" id="UP001367508"/>
    </source>
</evidence>
<dbReference type="Proteomes" id="UP001367508">
    <property type="component" value="Unassembled WGS sequence"/>
</dbReference>
<gene>
    <name evidence="1" type="ORF">VNO77_19008</name>
</gene>
<sequence>MTSLPSLRIPCMTLSLPTNLYLEPLSKLRPNLVGPQSSPVFPFIPRVLLYSNSSPPLYSNSSPRISLYTLVVTFPRVLLYSNSSPLWPNLDSEWQVWPNYGPMPSTHKLRSDLDFSMANSGGSVAQLWPSAQYSQAGL</sequence>
<dbReference type="EMBL" id="JAYMYQ010000004">
    <property type="protein sequence ID" value="KAK7338401.1"/>
    <property type="molecule type" value="Genomic_DNA"/>
</dbReference>
<protein>
    <submittedName>
        <fullName evidence="1">Uncharacterized protein</fullName>
    </submittedName>
</protein>
<name>A0AAN9LLZ1_CANGL</name>
<accession>A0AAN9LLZ1</accession>